<accession>A0ABR2Z8W2</accession>
<comment type="caution">
    <text evidence="2">The sequence shown here is derived from an EMBL/GenBank/DDBJ whole genome shotgun (WGS) entry which is preliminary data.</text>
</comment>
<proteinExistence type="predicted"/>
<keyword evidence="3" id="KW-1185">Reference proteome</keyword>
<name>A0ABR2Z8W2_9AGAR</name>
<protein>
    <submittedName>
        <fullName evidence="2">Uncharacterized protein</fullName>
    </submittedName>
</protein>
<feature type="region of interest" description="Disordered" evidence="1">
    <location>
        <begin position="1"/>
        <end position="26"/>
    </location>
</feature>
<evidence type="ECO:0000256" key="1">
    <source>
        <dbReference type="SAM" id="MobiDB-lite"/>
    </source>
</evidence>
<sequence length="110" mass="11984">MSTAVSTATNTPRPDETDSEVESDLEDPIAVKEFVLPALGALSDAKARQIIADLQHAIEALQTQNTVQRLKIVEPKGKVVVLKRRRKGKKQVKAPENAPFSINVVTQLGK</sequence>
<feature type="compositionally biased region" description="Polar residues" evidence="1">
    <location>
        <begin position="1"/>
        <end position="12"/>
    </location>
</feature>
<gene>
    <name evidence="2" type="ORF">AAF712_016166</name>
</gene>
<dbReference type="Proteomes" id="UP001437256">
    <property type="component" value="Unassembled WGS sequence"/>
</dbReference>
<organism evidence="2 3">
    <name type="scientific">Marasmius tenuissimus</name>
    <dbReference type="NCBI Taxonomy" id="585030"/>
    <lineage>
        <taxon>Eukaryota</taxon>
        <taxon>Fungi</taxon>
        <taxon>Dikarya</taxon>
        <taxon>Basidiomycota</taxon>
        <taxon>Agaricomycotina</taxon>
        <taxon>Agaricomycetes</taxon>
        <taxon>Agaricomycetidae</taxon>
        <taxon>Agaricales</taxon>
        <taxon>Marasmiineae</taxon>
        <taxon>Marasmiaceae</taxon>
        <taxon>Marasmius</taxon>
    </lineage>
</organism>
<evidence type="ECO:0000313" key="2">
    <source>
        <dbReference type="EMBL" id="KAL0057198.1"/>
    </source>
</evidence>
<feature type="compositionally biased region" description="Acidic residues" evidence="1">
    <location>
        <begin position="17"/>
        <end position="26"/>
    </location>
</feature>
<evidence type="ECO:0000313" key="3">
    <source>
        <dbReference type="Proteomes" id="UP001437256"/>
    </source>
</evidence>
<dbReference type="EMBL" id="JBBXMP010000635">
    <property type="protein sequence ID" value="KAL0057198.1"/>
    <property type="molecule type" value="Genomic_DNA"/>
</dbReference>
<feature type="non-terminal residue" evidence="2">
    <location>
        <position position="110"/>
    </location>
</feature>
<reference evidence="2 3" key="1">
    <citation type="submission" date="2024-05" db="EMBL/GenBank/DDBJ databases">
        <title>A draft genome resource for the thread blight pathogen Marasmius tenuissimus strain MS-2.</title>
        <authorList>
            <person name="Yulfo-Soto G.E."/>
            <person name="Baruah I.K."/>
            <person name="Amoako-Attah I."/>
            <person name="Bukari Y."/>
            <person name="Meinhardt L.W."/>
            <person name="Bailey B.A."/>
            <person name="Cohen S.P."/>
        </authorList>
    </citation>
    <scope>NUCLEOTIDE SEQUENCE [LARGE SCALE GENOMIC DNA]</scope>
    <source>
        <strain evidence="2 3">MS-2</strain>
    </source>
</reference>